<dbReference type="InterPro" id="IPR002397">
    <property type="entry name" value="Cyt_P450_B"/>
</dbReference>
<evidence type="ECO:0000256" key="4">
    <source>
        <dbReference type="ARBA" id="ARBA00022723"/>
    </source>
</evidence>
<sequence length="416" mass="45615">MTVTSAAPNVFDAGLPTFDYSFTATPQDIFDDLRAAQSRAPIAIGPLGPEILSYDLGREMLRDNRFRLPPGITLAAQGITSGPLFDKLANSLLGLEGAPHTRLRKLVSKAFTPRSTARLNDTIHSVVNELVDRVVEHGRCDIVTDIARPYPTPIMCALLGAPRADWHLFVDWTEEVFKAFNFQADVTFDESEIMRAWGELDAYVDGMVVTRRGELTDDLLSELIRAESEGERLNADELRMLVAGFLMAGTDTTRNQLAASVQVLCEHPDQWAKLRDHPELAMQAVEESMRHSPAVCIAPRAATEDTEFGGYLFPAGTFVLVNTLAANRDPAIYDDADRFDITRNDVPAILTFGGGAHYCLGANLARRELAEALVVLTRRLPTARRIGPAPWKSVLGMTGPTTLPVEFVREGVPADA</sequence>
<dbReference type="Proteomes" id="UP001084650">
    <property type="component" value="Unassembled WGS sequence"/>
</dbReference>
<dbReference type="SUPFAM" id="SSF48264">
    <property type="entry name" value="Cytochrome P450"/>
    <property type="match status" value="1"/>
</dbReference>
<evidence type="ECO:0000256" key="6">
    <source>
        <dbReference type="ARBA" id="ARBA00023004"/>
    </source>
</evidence>
<comment type="similarity">
    <text evidence="2 8">Belongs to the cytochrome P450 family.</text>
</comment>
<dbReference type="RefSeq" id="WP_024449556.1">
    <property type="nucleotide sequence ID" value="NZ_JAPQYE010000018.1"/>
</dbReference>
<keyword evidence="6 8" id="KW-0408">Iron</keyword>
<gene>
    <name evidence="9" type="ORF">OY187_26400</name>
</gene>
<dbReference type="PANTHER" id="PTHR46696">
    <property type="entry name" value="P450, PUTATIVE (EUROFUNG)-RELATED"/>
    <property type="match status" value="1"/>
</dbReference>
<keyword evidence="3 8" id="KW-0349">Heme</keyword>
<dbReference type="InterPro" id="IPR036396">
    <property type="entry name" value="Cyt_P450_sf"/>
</dbReference>
<dbReference type="InterPro" id="IPR017972">
    <property type="entry name" value="Cyt_P450_CS"/>
</dbReference>
<dbReference type="PANTHER" id="PTHR46696:SF4">
    <property type="entry name" value="BIOTIN BIOSYNTHESIS CYTOCHROME P450"/>
    <property type="match status" value="1"/>
</dbReference>
<dbReference type="PRINTS" id="PR00385">
    <property type="entry name" value="P450"/>
</dbReference>
<dbReference type="PRINTS" id="PR00359">
    <property type="entry name" value="BP450"/>
</dbReference>
<proteinExistence type="inferred from homology"/>
<keyword evidence="7 8" id="KW-0503">Monooxygenase</keyword>
<dbReference type="Pfam" id="PF00067">
    <property type="entry name" value="p450"/>
    <property type="match status" value="1"/>
</dbReference>
<dbReference type="InterPro" id="IPR001128">
    <property type="entry name" value="Cyt_P450"/>
</dbReference>
<evidence type="ECO:0000256" key="8">
    <source>
        <dbReference type="RuleBase" id="RU000461"/>
    </source>
</evidence>
<protein>
    <submittedName>
        <fullName evidence="9">Cytochrome P450</fullName>
    </submittedName>
</protein>
<accession>A0ABT4HN00</accession>
<evidence type="ECO:0000313" key="9">
    <source>
        <dbReference type="EMBL" id="MCZ0731593.1"/>
    </source>
</evidence>
<evidence type="ECO:0000256" key="7">
    <source>
        <dbReference type="ARBA" id="ARBA00023033"/>
    </source>
</evidence>
<evidence type="ECO:0000256" key="3">
    <source>
        <dbReference type="ARBA" id="ARBA00022617"/>
    </source>
</evidence>
<dbReference type="PROSITE" id="PS00086">
    <property type="entry name" value="CYTOCHROME_P450"/>
    <property type="match status" value="1"/>
</dbReference>
<dbReference type="EMBL" id="JAPQYE010000018">
    <property type="protein sequence ID" value="MCZ0731593.1"/>
    <property type="molecule type" value="Genomic_DNA"/>
</dbReference>
<name>A0ABT4HN00_MYCIR</name>
<keyword evidence="5 8" id="KW-0560">Oxidoreductase</keyword>
<keyword evidence="10" id="KW-1185">Reference proteome</keyword>
<evidence type="ECO:0000313" key="10">
    <source>
        <dbReference type="Proteomes" id="UP001084650"/>
    </source>
</evidence>
<reference evidence="9" key="1">
    <citation type="submission" date="2022-12" db="EMBL/GenBank/DDBJ databases">
        <title>Whole genome sequence of Mycolicibacterium iranicum strain SBH312.</title>
        <authorList>
            <person name="Jani J."/>
            <person name="Arifin Mustapha Z."/>
            <person name="Ahmed K."/>
            <person name="Kai Ling C."/>
        </authorList>
    </citation>
    <scope>NUCLEOTIDE SEQUENCE</scope>
    <source>
        <strain evidence="9">SBH312</strain>
    </source>
</reference>
<comment type="cofactor">
    <cofactor evidence="1">
        <name>heme</name>
        <dbReference type="ChEBI" id="CHEBI:30413"/>
    </cofactor>
</comment>
<evidence type="ECO:0000256" key="1">
    <source>
        <dbReference type="ARBA" id="ARBA00001971"/>
    </source>
</evidence>
<evidence type="ECO:0000256" key="5">
    <source>
        <dbReference type="ARBA" id="ARBA00023002"/>
    </source>
</evidence>
<keyword evidence="4 8" id="KW-0479">Metal-binding</keyword>
<comment type="caution">
    <text evidence="9">The sequence shown here is derived from an EMBL/GenBank/DDBJ whole genome shotgun (WGS) entry which is preliminary data.</text>
</comment>
<organism evidence="9 10">
    <name type="scientific">Mycolicibacterium iranicum</name>
    <name type="common">Mycobacterium iranicum</name>
    <dbReference type="NCBI Taxonomy" id="912594"/>
    <lineage>
        <taxon>Bacteria</taxon>
        <taxon>Bacillati</taxon>
        <taxon>Actinomycetota</taxon>
        <taxon>Actinomycetes</taxon>
        <taxon>Mycobacteriales</taxon>
        <taxon>Mycobacteriaceae</taxon>
        <taxon>Mycolicibacterium</taxon>
    </lineage>
</organism>
<evidence type="ECO:0000256" key="2">
    <source>
        <dbReference type="ARBA" id="ARBA00010617"/>
    </source>
</evidence>
<dbReference type="Gene3D" id="1.10.630.10">
    <property type="entry name" value="Cytochrome P450"/>
    <property type="match status" value="1"/>
</dbReference>